<evidence type="ECO:0000313" key="3">
    <source>
        <dbReference type="EMBL" id="HIU43671.1"/>
    </source>
</evidence>
<comment type="similarity">
    <text evidence="1 2">Belongs to the UPF0102 family.</text>
</comment>
<dbReference type="PANTHER" id="PTHR34039">
    <property type="entry name" value="UPF0102 PROTEIN YRAN"/>
    <property type="match status" value="1"/>
</dbReference>
<dbReference type="SUPFAM" id="SSF52980">
    <property type="entry name" value="Restriction endonuclease-like"/>
    <property type="match status" value="1"/>
</dbReference>
<dbReference type="InterPro" id="IPR011335">
    <property type="entry name" value="Restrct_endonuc-II-like"/>
</dbReference>
<evidence type="ECO:0000256" key="2">
    <source>
        <dbReference type="HAMAP-Rule" id="MF_00048"/>
    </source>
</evidence>
<dbReference type="GO" id="GO:0003676">
    <property type="term" value="F:nucleic acid binding"/>
    <property type="evidence" value="ECO:0007669"/>
    <property type="project" value="InterPro"/>
</dbReference>
<name>A0A9D1IVV3_9CLOT</name>
<proteinExistence type="inferred from homology"/>
<dbReference type="NCBIfam" id="TIGR00252">
    <property type="entry name" value="YraN family protein"/>
    <property type="match status" value="1"/>
</dbReference>
<dbReference type="CDD" id="cd20736">
    <property type="entry name" value="PoNe_Nuclease"/>
    <property type="match status" value="1"/>
</dbReference>
<reference evidence="3" key="2">
    <citation type="journal article" date="2021" name="PeerJ">
        <title>Extensive microbial diversity within the chicken gut microbiome revealed by metagenomics and culture.</title>
        <authorList>
            <person name="Gilroy R."/>
            <person name="Ravi A."/>
            <person name="Getino M."/>
            <person name="Pursley I."/>
            <person name="Horton D.L."/>
            <person name="Alikhan N.F."/>
            <person name="Baker D."/>
            <person name="Gharbi K."/>
            <person name="Hall N."/>
            <person name="Watson M."/>
            <person name="Adriaenssens E.M."/>
            <person name="Foster-Nyarko E."/>
            <person name="Jarju S."/>
            <person name="Secka A."/>
            <person name="Antonio M."/>
            <person name="Oren A."/>
            <person name="Chaudhuri R.R."/>
            <person name="La Ragione R."/>
            <person name="Hildebrand F."/>
            <person name="Pallen M.J."/>
        </authorList>
    </citation>
    <scope>NUCLEOTIDE SEQUENCE</scope>
    <source>
        <strain evidence="3">CHK191-8634</strain>
    </source>
</reference>
<dbReference type="Pfam" id="PF02021">
    <property type="entry name" value="UPF0102"/>
    <property type="match status" value="1"/>
</dbReference>
<dbReference type="Gene3D" id="3.40.1350.10">
    <property type="match status" value="1"/>
</dbReference>
<dbReference type="AlphaFoldDB" id="A0A9D1IVV3"/>
<dbReference type="PANTHER" id="PTHR34039:SF1">
    <property type="entry name" value="UPF0102 PROTEIN YRAN"/>
    <property type="match status" value="1"/>
</dbReference>
<accession>A0A9D1IVV3</accession>
<dbReference type="NCBIfam" id="NF009154">
    <property type="entry name" value="PRK12497.3-3"/>
    <property type="match status" value="1"/>
</dbReference>
<dbReference type="InterPro" id="IPR011856">
    <property type="entry name" value="tRNA_endonuc-like_dom_sf"/>
</dbReference>
<dbReference type="Proteomes" id="UP000824073">
    <property type="component" value="Unassembled WGS sequence"/>
</dbReference>
<gene>
    <name evidence="3" type="ORF">IAB67_05160</name>
</gene>
<organism evidence="3 4">
    <name type="scientific">Candidatus Ventrousia excrementavium</name>
    <dbReference type="NCBI Taxonomy" id="2840961"/>
    <lineage>
        <taxon>Bacteria</taxon>
        <taxon>Bacillati</taxon>
        <taxon>Bacillota</taxon>
        <taxon>Clostridia</taxon>
        <taxon>Eubacteriales</taxon>
        <taxon>Clostridiaceae</taxon>
        <taxon>Clostridiaceae incertae sedis</taxon>
        <taxon>Candidatus Ventrousia</taxon>
    </lineage>
</organism>
<protein>
    <recommendedName>
        <fullName evidence="2">UPF0102 protein IAB67_05160</fullName>
    </recommendedName>
</protein>
<evidence type="ECO:0000256" key="1">
    <source>
        <dbReference type="ARBA" id="ARBA00006738"/>
    </source>
</evidence>
<reference evidence="3" key="1">
    <citation type="submission" date="2020-10" db="EMBL/GenBank/DDBJ databases">
        <authorList>
            <person name="Gilroy R."/>
        </authorList>
    </citation>
    <scope>NUCLEOTIDE SEQUENCE</scope>
    <source>
        <strain evidence="3">CHK191-8634</strain>
    </source>
</reference>
<dbReference type="HAMAP" id="MF_00048">
    <property type="entry name" value="UPF0102"/>
    <property type="match status" value="1"/>
</dbReference>
<dbReference type="NCBIfam" id="NF009150">
    <property type="entry name" value="PRK12497.1-3"/>
    <property type="match status" value="1"/>
</dbReference>
<sequence length="113" mass="12760">MKAQELGRLGEQTAARALQKMGCRLLAMNYRTRFGEIDLIVQDGDTTVFVEVKTRKDASFAEAAEAVTPAKQERLRAAAQQWLAEKGESPARFDVVEVYTKDRTIRHIRDAFT</sequence>
<comment type="caution">
    <text evidence="3">The sequence shown here is derived from an EMBL/GenBank/DDBJ whole genome shotgun (WGS) entry which is preliminary data.</text>
</comment>
<evidence type="ECO:0000313" key="4">
    <source>
        <dbReference type="Proteomes" id="UP000824073"/>
    </source>
</evidence>
<dbReference type="EMBL" id="DVMR01000042">
    <property type="protein sequence ID" value="HIU43671.1"/>
    <property type="molecule type" value="Genomic_DNA"/>
</dbReference>
<dbReference type="InterPro" id="IPR003509">
    <property type="entry name" value="UPF0102_YraN-like"/>
</dbReference>